<evidence type="ECO:0000256" key="3">
    <source>
        <dbReference type="ARBA" id="ARBA00022989"/>
    </source>
</evidence>
<feature type="domain" description="Mechanosensitive ion channel MscS" evidence="6">
    <location>
        <begin position="105"/>
        <end position="170"/>
    </location>
</feature>
<keyword evidence="5" id="KW-1003">Cell membrane</keyword>
<comment type="subcellular location">
    <subcellularLocation>
        <location evidence="5">Cell inner membrane</location>
        <topology evidence="5">Multi-pass membrane protein</topology>
    </subcellularLocation>
    <subcellularLocation>
        <location evidence="1">Membrane</location>
    </subcellularLocation>
</comment>
<dbReference type="Gene3D" id="2.30.30.60">
    <property type="match status" value="1"/>
</dbReference>
<dbReference type="RefSeq" id="WP_380022867.1">
    <property type="nucleotide sequence ID" value="NZ_JBHSHD010000017.1"/>
</dbReference>
<comment type="caution">
    <text evidence="5">Lacks conserved residue(s) required for the propagation of feature annotation.</text>
</comment>
<evidence type="ECO:0000256" key="5">
    <source>
        <dbReference type="RuleBase" id="RU369025"/>
    </source>
</evidence>
<dbReference type="SUPFAM" id="SSF50182">
    <property type="entry name" value="Sm-like ribonucleoproteins"/>
    <property type="match status" value="1"/>
</dbReference>
<evidence type="ECO:0000256" key="4">
    <source>
        <dbReference type="ARBA" id="ARBA00023136"/>
    </source>
</evidence>
<dbReference type="InterPro" id="IPR045275">
    <property type="entry name" value="MscS_archaea/bacteria_type"/>
</dbReference>
<protein>
    <recommendedName>
        <fullName evidence="5">Small-conductance mechanosensitive channel</fullName>
    </recommendedName>
</protein>
<comment type="subunit">
    <text evidence="5">Homoheptamer.</text>
</comment>
<comment type="function">
    <text evidence="5">Mechanosensitive channel that participates in the regulation of osmotic pressure changes within the cell, opening in response to stretch forces in the membrane lipid bilayer, without the need for other proteins. Contributes to normal resistance to hypoosmotic shock. Forms an ion channel of 1.0 nanosiemens conductance with a slight preference for anions.</text>
</comment>
<keyword evidence="2 5" id="KW-0812">Transmembrane</keyword>
<dbReference type="PANTHER" id="PTHR30221:SF8">
    <property type="entry name" value="SMALL-CONDUCTANCE MECHANOSENSITIVE CHANNEL"/>
    <property type="match status" value="1"/>
</dbReference>
<evidence type="ECO:0000313" key="7">
    <source>
        <dbReference type="EMBL" id="MFC4822528.1"/>
    </source>
</evidence>
<feature type="transmembrane region" description="Helical" evidence="5">
    <location>
        <begin position="60"/>
        <end position="85"/>
    </location>
</feature>
<keyword evidence="5" id="KW-0997">Cell inner membrane</keyword>
<feature type="transmembrane region" description="Helical" evidence="5">
    <location>
        <begin position="12"/>
        <end position="32"/>
    </location>
</feature>
<sequence>MRQNLPEWIQPWLDVVTTALLVLLVLLVAWLARRLVRGVAARLRERYQLSEKMMAVPRRVAGSAINIAALFAILQLFGVSGAVLWTAFTGFAAVGAIAFFAAWSVLSNLFCTLLIVVMRPFRLHDRIEVLENGEKPGLKGDVVDINMVYTTLLEDGGTTLQVPNNLFFQRTTRRWPAARMPSAEG</sequence>
<evidence type="ECO:0000313" key="8">
    <source>
        <dbReference type="Proteomes" id="UP001595886"/>
    </source>
</evidence>
<comment type="similarity">
    <text evidence="5">Belongs to the MscS (TC 1.A.23) family.</text>
</comment>
<organism evidence="7 8">
    <name type="scientific">Dokdonella ginsengisoli</name>
    <dbReference type="NCBI Taxonomy" id="363846"/>
    <lineage>
        <taxon>Bacteria</taxon>
        <taxon>Pseudomonadati</taxon>
        <taxon>Pseudomonadota</taxon>
        <taxon>Gammaproteobacteria</taxon>
        <taxon>Lysobacterales</taxon>
        <taxon>Rhodanobacteraceae</taxon>
        <taxon>Dokdonella</taxon>
    </lineage>
</organism>
<keyword evidence="3 5" id="KW-1133">Transmembrane helix</keyword>
<dbReference type="Pfam" id="PF00924">
    <property type="entry name" value="MS_channel_2nd"/>
    <property type="match status" value="1"/>
</dbReference>
<evidence type="ECO:0000259" key="6">
    <source>
        <dbReference type="Pfam" id="PF00924"/>
    </source>
</evidence>
<dbReference type="InterPro" id="IPR006685">
    <property type="entry name" value="MscS_channel_2nd"/>
</dbReference>
<comment type="caution">
    <text evidence="7">The sequence shown here is derived from an EMBL/GenBank/DDBJ whole genome shotgun (WGS) entry which is preliminary data.</text>
</comment>
<dbReference type="Proteomes" id="UP001595886">
    <property type="component" value="Unassembled WGS sequence"/>
</dbReference>
<gene>
    <name evidence="7" type="ORF">ACFO6Q_19570</name>
</gene>
<keyword evidence="4 5" id="KW-0472">Membrane</keyword>
<keyword evidence="5" id="KW-0813">Transport</keyword>
<dbReference type="InterPro" id="IPR023408">
    <property type="entry name" value="MscS_beta-dom_sf"/>
</dbReference>
<dbReference type="Gene3D" id="1.10.287.1260">
    <property type="match status" value="1"/>
</dbReference>
<dbReference type="PANTHER" id="PTHR30221">
    <property type="entry name" value="SMALL-CONDUCTANCE MECHANOSENSITIVE CHANNEL"/>
    <property type="match status" value="1"/>
</dbReference>
<proteinExistence type="inferred from homology"/>
<keyword evidence="5" id="KW-0406">Ion transport</keyword>
<accession>A0ABV9QYT7</accession>
<evidence type="ECO:0000256" key="1">
    <source>
        <dbReference type="ARBA" id="ARBA00004370"/>
    </source>
</evidence>
<name>A0ABV9QYT7_9GAMM</name>
<dbReference type="InterPro" id="IPR010920">
    <property type="entry name" value="LSM_dom_sf"/>
</dbReference>
<keyword evidence="8" id="KW-1185">Reference proteome</keyword>
<dbReference type="EMBL" id="JBHSHD010000017">
    <property type="protein sequence ID" value="MFC4822528.1"/>
    <property type="molecule type" value="Genomic_DNA"/>
</dbReference>
<reference evidence="8" key="1">
    <citation type="journal article" date="2019" name="Int. J. Syst. Evol. Microbiol.">
        <title>The Global Catalogue of Microorganisms (GCM) 10K type strain sequencing project: providing services to taxonomists for standard genome sequencing and annotation.</title>
        <authorList>
            <consortium name="The Broad Institute Genomics Platform"/>
            <consortium name="The Broad Institute Genome Sequencing Center for Infectious Disease"/>
            <person name="Wu L."/>
            <person name="Ma J."/>
        </authorList>
    </citation>
    <scope>NUCLEOTIDE SEQUENCE [LARGE SCALE GENOMIC DNA]</scope>
    <source>
        <strain evidence="8">CCUG 30340</strain>
    </source>
</reference>
<feature type="transmembrane region" description="Helical" evidence="5">
    <location>
        <begin position="91"/>
        <end position="117"/>
    </location>
</feature>
<evidence type="ECO:0000256" key="2">
    <source>
        <dbReference type="ARBA" id="ARBA00022692"/>
    </source>
</evidence>
<keyword evidence="5" id="KW-0407">Ion channel</keyword>